<dbReference type="InterPro" id="IPR000639">
    <property type="entry name" value="Epox_hydrolase-like"/>
</dbReference>
<dbReference type="SUPFAM" id="SSF53474">
    <property type="entry name" value="alpha/beta-Hydrolases"/>
    <property type="match status" value="1"/>
</dbReference>
<dbReference type="GO" id="GO:0016787">
    <property type="term" value="F:hydrolase activity"/>
    <property type="evidence" value="ECO:0007669"/>
    <property type="project" value="UniProtKB-KW"/>
</dbReference>
<evidence type="ECO:0000259" key="1">
    <source>
        <dbReference type="Pfam" id="PF00561"/>
    </source>
</evidence>
<name>A0ABU9TNL4_9GAMM</name>
<accession>A0ABU9TNL4</accession>
<organism evidence="3 4">
    <name type="scientific">Neptuniibacter pectenicola</name>
    <dbReference type="NCBI Taxonomy" id="1806669"/>
    <lineage>
        <taxon>Bacteria</taxon>
        <taxon>Pseudomonadati</taxon>
        <taxon>Pseudomonadota</taxon>
        <taxon>Gammaproteobacteria</taxon>
        <taxon>Oceanospirillales</taxon>
        <taxon>Oceanospirillaceae</taxon>
        <taxon>Neptuniibacter</taxon>
    </lineage>
</organism>
<dbReference type="InterPro" id="IPR000073">
    <property type="entry name" value="AB_hydrolase_1"/>
</dbReference>
<dbReference type="Gene3D" id="3.40.50.1820">
    <property type="entry name" value="alpha/beta hydrolase"/>
    <property type="match status" value="1"/>
</dbReference>
<dbReference type="PRINTS" id="PR00412">
    <property type="entry name" value="EPOXHYDRLASE"/>
</dbReference>
<dbReference type="Pfam" id="PF00561">
    <property type="entry name" value="Abhydrolase_1"/>
    <property type="match status" value="1"/>
</dbReference>
<dbReference type="EMBL" id="JBBMRA010000001">
    <property type="protein sequence ID" value="MEM5534829.1"/>
    <property type="molecule type" value="Genomic_DNA"/>
</dbReference>
<reference evidence="3 4" key="1">
    <citation type="submission" date="2024-03" db="EMBL/GenBank/DDBJ databases">
        <title>Community enrichment and isolation of bacterial strains for fucoidan degradation.</title>
        <authorList>
            <person name="Sichert A."/>
        </authorList>
    </citation>
    <scope>NUCLEOTIDE SEQUENCE [LARGE SCALE GENOMIC DNA]</scope>
    <source>
        <strain evidence="3 4">AS76</strain>
    </source>
</reference>
<dbReference type="RefSeq" id="WP_067984518.1">
    <property type="nucleotide sequence ID" value="NZ_CAXBCE010000046.1"/>
</dbReference>
<dbReference type="PRINTS" id="PR00111">
    <property type="entry name" value="ABHYDROLASE"/>
</dbReference>
<evidence type="ECO:0000313" key="4">
    <source>
        <dbReference type="Proteomes" id="UP001449225"/>
    </source>
</evidence>
<keyword evidence="3" id="KW-0378">Hydrolase</keyword>
<dbReference type="InterPro" id="IPR045630">
    <property type="entry name" value="DUF6316"/>
</dbReference>
<evidence type="ECO:0000259" key="2">
    <source>
        <dbReference type="Pfam" id="PF19837"/>
    </source>
</evidence>
<keyword evidence="4" id="KW-1185">Reference proteome</keyword>
<dbReference type="PANTHER" id="PTHR43433">
    <property type="entry name" value="HYDROLASE, ALPHA/BETA FOLD FAMILY PROTEIN"/>
    <property type="match status" value="1"/>
</dbReference>
<evidence type="ECO:0000313" key="3">
    <source>
        <dbReference type="EMBL" id="MEM5534829.1"/>
    </source>
</evidence>
<dbReference type="Pfam" id="PF19837">
    <property type="entry name" value="DUF6316"/>
    <property type="match status" value="1"/>
</dbReference>
<dbReference type="InterPro" id="IPR029058">
    <property type="entry name" value="AB_hydrolase_fold"/>
</dbReference>
<feature type="domain" description="AB hydrolase-1" evidence="1">
    <location>
        <begin position="26"/>
        <end position="135"/>
    </location>
</feature>
<dbReference type="PANTHER" id="PTHR43433:SF5">
    <property type="entry name" value="AB HYDROLASE-1 DOMAIN-CONTAINING PROTEIN"/>
    <property type="match status" value="1"/>
</dbReference>
<dbReference type="InterPro" id="IPR050471">
    <property type="entry name" value="AB_hydrolase"/>
</dbReference>
<protein>
    <submittedName>
        <fullName evidence="3">Alpha/beta fold hydrolase</fullName>
    </submittedName>
</protein>
<sequence length="354" mass="40038">MPAVEVNGTKINYLQLDSDAGPDAEHLVMVHGLATNMAFWYIRHAPEFAKRYKVTLFDLRGHGRSRVTEDGYTPANMAADMLGLMDHLAIPKAHVMAHSFGGVVALNFACNAPERVESLMLIDSHISAIRKLETVEGWDYGDKLQVLLHDQGIDINVKEPYFGYRLLAEVALLQEQKIEISPELKEIVTPIVGNYGNRTAKLWLKLLNTTAAEKELMGDDGLALDMLKQLKFPILAVYGEHSQSMLTGRHLLEVWPHADFRKMLRAGHFFPTTRPDELISTCEQFWHGAMVSGVSIRDGDNKRHFRSERFEQRDDGWYFSTRDGEEGPFETVESAQEMLSFYITQVKDSKVAQA</sequence>
<feature type="domain" description="DUF6316" evidence="2">
    <location>
        <begin position="298"/>
        <end position="346"/>
    </location>
</feature>
<proteinExistence type="predicted"/>
<comment type="caution">
    <text evidence="3">The sequence shown here is derived from an EMBL/GenBank/DDBJ whole genome shotgun (WGS) entry which is preliminary data.</text>
</comment>
<gene>
    <name evidence="3" type="ORF">WNY58_00360</name>
</gene>
<dbReference type="Proteomes" id="UP001449225">
    <property type="component" value="Unassembled WGS sequence"/>
</dbReference>